<comment type="subcellular location">
    <subcellularLocation>
        <location evidence="1">Cell membrane</location>
        <topology evidence="1">Multi-pass membrane protein</topology>
    </subcellularLocation>
</comment>
<evidence type="ECO:0000256" key="6">
    <source>
        <dbReference type="SAM" id="Phobius"/>
    </source>
</evidence>
<reference evidence="8" key="1">
    <citation type="submission" date="2016-11" db="EMBL/GenBank/DDBJ databases">
        <authorList>
            <person name="Varghese N."/>
            <person name="Submissions S."/>
        </authorList>
    </citation>
    <scope>NUCLEOTIDE SEQUENCE [LARGE SCALE GENOMIC DNA]</scope>
    <source>
        <strain evidence="8">DSM 19741</strain>
    </source>
</reference>
<evidence type="ECO:0000256" key="3">
    <source>
        <dbReference type="ARBA" id="ARBA00022692"/>
    </source>
</evidence>
<dbReference type="OrthoDB" id="88014at2"/>
<dbReference type="EMBL" id="FQWE01000005">
    <property type="protein sequence ID" value="SHG15569.1"/>
    <property type="molecule type" value="Genomic_DNA"/>
</dbReference>
<evidence type="ECO:0000313" key="7">
    <source>
        <dbReference type="EMBL" id="SHG15569.1"/>
    </source>
</evidence>
<gene>
    <name evidence="7" type="ORF">SAMN05444396_105111</name>
</gene>
<keyword evidence="2" id="KW-1003">Cell membrane</keyword>
<keyword evidence="4 6" id="KW-1133">Transmembrane helix</keyword>
<keyword evidence="3 6" id="KW-0812">Transmembrane</keyword>
<dbReference type="InterPro" id="IPR002797">
    <property type="entry name" value="Polysacc_synth"/>
</dbReference>
<feature type="transmembrane region" description="Helical" evidence="6">
    <location>
        <begin position="179"/>
        <end position="197"/>
    </location>
</feature>
<feature type="transmembrane region" description="Helical" evidence="6">
    <location>
        <begin position="330"/>
        <end position="348"/>
    </location>
</feature>
<feature type="transmembrane region" description="Helical" evidence="6">
    <location>
        <begin position="12"/>
        <end position="30"/>
    </location>
</feature>
<dbReference type="PANTHER" id="PTHR30250:SF11">
    <property type="entry name" value="O-ANTIGEN TRANSPORTER-RELATED"/>
    <property type="match status" value="1"/>
</dbReference>
<dbReference type="STRING" id="271157.SAMN05444396_105111"/>
<evidence type="ECO:0000313" key="8">
    <source>
        <dbReference type="Proteomes" id="UP000184036"/>
    </source>
</evidence>
<dbReference type="PANTHER" id="PTHR30250">
    <property type="entry name" value="PST FAMILY PREDICTED COLANIC ACID TRANSPORTER"/>
    <property type="match status" value="1"/>
</dbReference>
<feature type="transmembrane region" description="Helical" evidence="6">
    <location>
        <begin position="386"/>
        <end position="409"/>
    </location>
</feature>
<feature type="transmembrane region" description="Helical" evidence="6">
    <location>
        <begin position="80"/>
        <end position="102"/>
    </location>
</feature>
<feature type="transmembrane region" description="Helical" evidence="6">
    <location>
        <begin position="36"/>
        <end position="59"/>
    </location>
</feature>
<feature type="transmembrane region" description="Helical" evidence="6">
    <location>
        <begin position="217"/>
        <end position="235"/>
    </location>
</feature>
<dbReference type="Pfam" id="PF01943">
    <property type="entry name" value="Polysacc_synt"/>
    <property type="match status" value="1"/>
</dbReference>
<dbReference type="AlphaFoldDB" id="A0A1M5HHY3"/>
<keyword evidence="8" id="KW-1185">Reference proteome</keyword>
<name>A0A1M5HHY3_9FLAO</name>
<evidence type="ECO:0000256" key="5">
    <source>
        <dbReference type="ARBA" id="ARBA00023136"/>
    </source>
</evidence>
<feature type="transmembrane region" description="Helical" evidence="6">
    <location>
        <begin position="416"/>
        <end position="440"/>
    </location>
</feature>
<dbReference type="RefSeq" id="WP_072990923.1">
    <property type="nucleotide sequence ID" value="NZ_FQWE01000005.1"/>
</dbReference>
<keyword evidence="5 6" id="KW-0472">Membrane</keyword>
<accession>A0A1M5HHY3</accession>
<feature type="transmembrane region" description="Helical" evidence="6">
    <location>
        <begin position="360"/>
        <end position="380"/>
    </location>
</feature>
<organism evidence="7 8">
    <name type="scientific">Flavobacterium segetis</name>
    <dbReference type="NCBI Taxonomy" id="271157"/>
    <lineage>
        <taxon>Bacteria</taxon>
        <taxon>Pseudomonadati</taxon>
        <taxon>Bacteroidota</taxon>
        <taxon>Flavobacteriia</taxon>
        <taxon>Flavobacteriales</taxon>
        <taxon>Flavobacteriaceae</taxon>
        <taxon>Flavobacterium</taxon>
    </lineage>
</organism>
<sequence length="489" mass="55809">MGIVLNQSLKNTVITYLGFGIGAINTLYLYPVLLGATFYGLTNYITSCANVIMPLFAIGMQNSLVKFYSQYNTNEEKSRFLSFTVLFPLVLIIPMILISLYFYDEILFFLSKKNEIVKDYVWLIPFIGLCMAYFEIFYAWARVHMHSVFGNFIKEVGLRLFSLVLLIGVYYDWLSVEGFVYATAGLYLLAFLVTMFYAFSIQKPTFQFAIPANAKDILVYTFYIILSGSVANLLLDGDKIMLNQYMIIDNIAFYSIATFIALVISVPSRAMHQIVYPITAKLMHDNKYDELNVLYKKTSINLQVVGGYVMLGIFVNINQLYEMIPKEYNGGILVVFMIGISKYFDLILGNNNAIIFNTKYYRAVLFLGVVLVAVAVGLNMLLIPSYGIMGCAFATLISITLYSVAKLLFVVKRLHLYPFTIQTLHSIILTLILFLLFYFWEFPFNPMISIALKSVLVTIFYVFINYKFVISVEINQAIDILINKIRTLS</sequence>
<dbReference type="GO" id="GO:0005886">
    <property type="term" value="C:plasma membrane"/>
    <property type="evidence" value="ECO:0007669"/>
    <property type="project" value="UniProtKB-SubCell"/>
</dbReference>
<dbReference type="Proteomes" id="UP000184036">
    <property type="component" value="Unassembled WGS sequence"/>
</dbReference>
<evidence type="ECO:0000256" key="2">
    <source>
        <dbReference type="ARBA" id="ARBA00022475"/>
    </source>
</evidence>
<feature type="transmembrane region" description="Helical" evidence="6">
    <location>
        <begin position="152"/>
        <end position="173"/>
    </location>
</feature>
<proteinExistence type="predicted"/>
<feature type="transmembrane region" description="Helical" evidence="6">
    <location>
        <begin position="247"/>
        <end position="266"/>
    </location>
</feature>
<feature type="transmembrane region" description="Helical" evidence="6">
    <location>
        <begin position="446"/>
        <end position="464"/>
    </location>
</feature>
<evidence type="ECO:0000256" key="1">
    <source>
        <dbReference type="ARBA" id="ARBA00004651"/>
    </source>
</evidence>
<feature type="transmembrane region" description="Helical" evidence="6">
    <location>
        <begin position="122"/>
        <end position="140"/>
    </location>
</feature>
<protein>
    <submittedName>
        <fullName evidence="7">Membrane protein involved in the export of O-antigen and teichoic acid</fullName>
    </submittedName>
</protein>
<dbReference type="InterPro" id="IPR050833">
    <property type="entry name" value="Poly_Biosynth_Transport"/>
</dbReference>
<evidence type="ECO:0000256" key="4">
    <source>
        <dbReference type="ARBA" id="ARBA00022989"/>
    </source>
</evidence>
<feature type="transmembrane region" description="Helical" evidence="6">
    <location>
        <begin position="300"/>
        <end position="318"/>
    </location>
</feature>